<name>A0A9W8ANM1_9FUNG</name>
<feature type="region of interest" description="Disordered" evidence="3">
    <location>
        <begin position="191"/>
        <end position="236"/>
    </location>
</feature>
<comment type="similarity">
    <text evidence="2">Belongs to the SAP domain-containing ribonucleoprotein family.</text>
</comment>
<evidence type="ECO:0000256" key="1">
    <source>
        <dbReference type="ARBA" id="ARBA00022553"/>
    </source>
</evidence>
<dbReference type="Proteomes" id="UP001150925">
    <property type="component" value="Unassembled WGS sequence"/>
</dbReference>
<dbReference type="Gene3D" id="1.10.720.30">
    <property type="entry name" value="SAP domain"/>
    <property type="match status" value="1"/>
</dbReference>
<dbReference type="GO" id="GO:0016973">
    <property type="term" value="P:poly(A)+ mRNA export from nucleus"/>
    <property type="evidence" value="ECO:0007669"/>
    <property type="project" value="TreeGrafter"/>
</dbReference>
<organism evidence="5 6">
    <name type="scientific">Dispira parvispora</name>
    <dbReference type="NCBI Taxonomy" id="1520584"/>
    <lineage>
        <taxon>Eukaryota</taxon>
        <taxon>Fungi</taxon>
        <taxon>Fungi incertae sedis</taxon>
        <taxon>Zoopagomycota</taxon>
        <taxon>Kickxellomycotina</taxon>
        <taxon>Dimargaritomycetes</taxon>
        <taxon>Dimargaritales</taxon>
        <taxon>Dimargaritaceae</taxon>
        <taxon>Dispira</taxon>
    </lineage>
</organism>
<protein>
    <recommendedName>
        <fullName evidence="4">SAP domain-containing protein</fullName>
    </recommendedName>
</protein>
<sequence>MADLTVERINQMKHAELKEQLQLLGMPSTGRKNSLKERLLGHLEQVQADSATRSPAEPSAETDLQEATTAEVQPVSNGRDQAEVAPPPVEEATVAPKETQPETTTASPPSTKVEPPVEPVATETAAQAVDSEEEKRRRRAERFGLTALQDAKVKNEAAEEPKAKVPVTNEAVAVDEETLRKRRERFGAVTTQNLAAAQVDTSPKSSVQPTPRQPDQPVSHSVWSETDEEKKRKRAERFAQKPLISVSELFMKLDQ</sequence>
<dbReference type="EMBL" id="JANBPY010003465">
    <property type="protein sequence ID" value="KAJ1951669.1"/>
    <property type="molecule type" value="Genomic_DNA"/>
</dbReference>
<feature type="region of interest" description="Disordered" evidence="3">
    <location>
        <begin position="45"/>
        <end position="142"/>
    </location>
</feature>
<dbReference type="InterPro" id="IPR036361">
    <property type="entry name" value="SAP_dom_sf"/>
</dbReference>
<proteinExistence type="inferred from homology"/>
<dbReference type="Pfam" id="PF02037">
    <property type="entry name" value="SAP"/>
    <property type="match status" value="1"/>
</dbReference>
<evidence type="ECO:0000259" key="4">
    <source>
        <dbReference type="PROSITE" id="PS50800"/>
    </source>
</evidence>
<evidence type="ECO:0000256" key="2">
    <source>
        <dbReference type="ARBA" id="ARBA00046328"/>
    </source>
</evidence>
<dbReference type="PROSITE" id="PS50800">
    <property type="entry name" value="SAP"/>
    <property type="match status" value="1"/>
</dbReference>
<dbReference type="AlphaFoldDB" id="A0A9W8ANM1"/>
<feature type="domain" description="SAP" evidence="4">
    <location>
        <begin position="9"/>
        <end position="43"/>
    </location>
</feature>
<feature type="compositionally biased region" description="Polar residues" evidence="3">
    <location>
        <begin position="65"/>
        <end position="79"/>
    </location>
</feature>
<feature type="compositionally biased region" description="Polar residues" evidence="3">
    <location>
        <begin position="101"/>
        <end position="110"/>
    </location>
</feature>
<keyword evidence="1" id="KW-0597">Phosphoprotein</keyword>
<dbReference type="PANTHER" id="PTHR46551:SF1">
    <property type="entry name" value="SAP DOMAIN-CONTAINING RIBONUCLEOPROTEIN"/>
    <property type="match status" value="1"/>
</dbReference>
<evidence type="ECO:0000313" key="5">
    <source>
        <dbReference type="EMBL" id="KAJ1951669.1"/>
    </source>
</evidence>
<dbReference type="PANTHER" id="PTHR46551">
    <property type="entry name" value="SAP DOMAIN-CONTAINING RIBONUCLEOPROTEIN"/>
    <property type="match status" value="1"/>
</dbReference>
<dbReference type="GO" id="GO:0005634">
    <property type="term" value="C:nucleus"/>
    <property type="evidence" value="ECO:0007669"/>
    <property type="project" value="TreeGrafter"/>
</dbReference>
<keyword evidence="6" id="KW-1185">Reference proteome</keyword>
<dbReference type="SUPFAM" id="SSF68906">
    <property type="entry name" value="SAP domain"/>
    <property type="match status" value="1"/>
</dbReference>
<comment type="caution">
    <text evidence="5">The sequence shown here is derived from an EMBL/GenBank/DDBJ whole genome shotgun (WGS) entry which is preliminary data.</text>
</comment>
<gene>
    <name evidence="5" type="ORF">IWQ62_006402</name>
</gene>
<feature type="compositionally biased region" description="Polar residues" evidence="3">
    <location>
        <begin position="191"/>
        <end position="210"/>
    </location>
</feature>
<evidence type="ECO:0000313" key="6">
    <source>
        <dbReference type="Proteomes" id="UP001150925"/>
    </source>
</evidence>
<evidence type="ECO:0000256" key="3">
    <source>
        <dbReference type="SAM" id="MobiDB-lite"/>
    </source>
</evidence>
<dbReference type="InterPro" id="IPR052240">
    <property type="entry name" value="SAP_domain_ribonucleoprotein"/>
</dbReference>
<accession>A0A9W8ANM1</accession>
<reference evidence="5" key="1">
    <citation type="submission" date="2022-07" db="EMBL/GenBank/DDBJ databases">
        <title>Phylogenomic reconstructions and comparative analyses of Kickxellomycotina fungi.</title>
        <authorList>
            <person name="Reynolds N.K."/>
            <person name="Stajich J.E."/>
            <person name="Barry K."/>
            <person name="Grigoriev I.V."/>
            <person name="Crous P."/>
            <person name="Smith M.E."/>
        </authorList>
    </citation>
    <scope>NUCLEOTIDE SEQUENCE</scope>
    <source>
        <strain evidence="5">RSA 1196</strain>
    </source>
</reference>
<dbReference type="InterPro" id="IPR003034">
    <property type="entry name" value="SAP_dom"/>
</dbReference>
<dbReference type="SMART" id="SM00513">
    <property type="entry name" value="SAP"/>
    <property type="match status" value="1"/>
</dbReference>
<dbReference type="OrthoDB" id="445357at2759"/>